<accession>A0A4U0XKY7</accession>
<reference evidence="2 3" key="1">
    <citation type="submission" date="2017-03" db="EMBL/GenBank/DDBJ databases">
        <title>Genomes of endolithic fungi from Antarctica.</title>
        <authorList>
            <person name="Coleine C."/>
            <person name="Masonjones S."/>
            <person name="Stajich J.E."/>
        </authorList>
    </citation>
    <scope>NUCLEOTIDE SEQUENCE [LARGE SCALE GENOMIC DNA]</scope>
    <source>
        <strain evidence="2 3">CCFEE 5184</strain>
    </source>
</reference>
<dbReference type="InterPro" id="IPR025363">
    <property type="entry name" value="DUF4267"/>
</dbReference>
<keyword evidence="1" id="KW-1133">Transmembrane helix</keyword>
<feature type="transmembrane region" description="Helical" evidence="1">
    <location>
        <begin position="116"/>
        <end position="134"/>
    </location>
</feature>
<comment type="caution">
    <text evidence="2">The sequence shown here is derived from an EMBL/GenBank/DDBJ whole genome shotgun (WGS) entry which is preliminary data.</text>
</comment>
<evidence type="ECO:0000313" key="3">
    <source>
        <dbReference type="Proteomes" id="UP000309340"/>
    </source>
</evidence>
<evidence type="ECO:0000313" key="2">
    <source>
        <dbReference type="EMBL" id="TKA77131.1"/>
    </source>
</evidence>
<name>A0A4U0XKY7_9PEZI</name>
<keyword evidence="1" id="KW-0472">Membrane</keyword>
<keyword evidence="3" id="KW-1185">Reference proteome</keyword>
<feature type="transmembrane region" description="Helical" evidence="1">
    <location>
        <begin position="12"/>
        <end position="32"/>
    </location>
</feature>
<dbReference type="Pfam" id="PF14087">
    <property type="entry name" value="DUF4267"/>
    <property type="match status" value="1"/>
</dbReference>
<dbReference type="EMBL" id="NAJQ01000145">
    <property type="protein sequence ID" value="TKA77131.1"/>
    <property type="molecule type" value="Genomic_DNA"/>
</dbReference>
<feature type="transmembrane region" description="Helical" evidence="1">
    <location>
        <begin position="64"/>
        <end position="80"/>
    </location>
</feature>
<organism evidence="2 3">
    <name type="scientific">Friedmanniomyces simplex</name>
    <dbReference type="NCBI Taxonomy" id="329884"/>
    <lineage>
        <taxon>Eukaryota</taxon>
        <taxon>Fungi</taxon>
        <taxon>Dikarya</taxon>
        <taxon>Ascomycota</taxon>
        <taxon>Pezizomycotina</taxon>
        <taxon>Dothideomycetes</taxon>
        <taxon>Dothideomycetidae</taxon>
        <taxon>Mycosphaerellales</taxon>
        <taxon>Teratosphaeriaceae</taxon>
        <taxon>Friedmanniomyces</taxon>
    </lineage>
</organism>
<protein>
    <submittedName>
        <fullName evidence="2">Uncharacterized protein</fullName>
    </submittedName>
</protein>
<proteinExistence type="predicted"/>
<dbReference type="OrthoDB" id="4278621at2759"/>
<gene>
    <name evidence="2" type="ORF">B0A55_04108</name>
</gene>
<dbReference type="Proteomes" id="UP000309340">
    <property type="component" value="Unassembled WGS sequence"/>
</dbReference>
<feature type="transmembrane region" description="Helical" evidence="1">
    <location>
        <begin position="86"/>
        <end position="104"/>
    </location>
</feature>
<dbReference type="AlphaFoldDB" id="A0A4U0XKY7"/>
<keyword evidence="1" id="KW-0812">Transmembrane</keyword>
<evidence type="ECO:0000256" key="1">
    <source>
        <dbReference type="SAM" id="Phobius"/>
    </source>
</evidence>
<sequence>MTSILPPPSSSLLSTTALIISLLPIGLGSLALSNPSFMLEKMFEFPLPASPADRKIATNQMRSFGIRDIFVGAACLGAWYRGDEKLLGSLVLMGAGLATVDGFAQRSAIGRGQWTKHWMFVPVMAGVGAGLVGWV</sequence>